<dbReference type="Proteomes" id="UP000321578">
    <property type="component" value="Unassembled WGS sequence"/>
</dbReference>
<dbReference type="OrthoDB" id="1367358at2"/>
<reference evidence="1 2" key="1">
    <citation type="submission" date="2019-08" db="EMBL/GenBank/DDBJ databases">
        <title>Genomes of Subsaximicrobium wynnwilliamsii strains.</title>
        <authorList>
            <person name="Bowman J.P."/>
        </authorList>
    </citation>
    <scope>NUCLEOTIDE SEQUENCE [LARGE SCALE GENOMIC DNA]</scope>
    <source>
        <strain evidence="1 2">2-80-2</strain>
    </source>
</reference>
<gene>
    <name evidence="1" type="ORF">ESY86_06605</name>
</gene>
<proteinExistence type="predicted"/>
<comment type="caution">
    <text evidence="1">The sequence shown here is derived from an EMBL/GenBank/DDBJ whole genome shotgun (WGS) entry which is preliminary data.</text>
</comment>
<keyword evidence="2" id="KW-1185">Reference proteome</keyword>
<dbReference type="AlphaFoldDB" id="A0A5C6ZL17"/>
<dbReference type="EMBL" id="VORO01000005">
    <property type="protein sequence ID" value="TXD89868.1"/>
    <property type="molecule type" value="Genomic_DNA"/>
</dbReference>
<evidence type="ECO:0000313" key="2">
    <source>
        <dbReference type="Proteomes" id="UP000321578"/>
    </source>
</evidence>
<sequence>MSIRIGNSCINCANLGANELCKVHGVKVSTSYTCDSFEMRAALKNDPNCVSCVRYETDSCANPQKAAPGMLCSQWAPQSAQA</sequence>
<evidence type="ECO:0000313" key="1">
    <source>
        <dbReference type="EMBL" id="TXD89868.1"/>
    </source>
</evidence>
<organism evidence="1 2">
    <name type="scientific">Subsaximicrobium wynnwilliamsii</name>
    <dbReference type="NCBI Taxonomy" id="291179"/>
    <lineage>
        <taxon>Bacteria</taxon>
        <taxon>Pseudomonadati</taxon>
        <taxon>Bacteroidota</taxon>
        <taxon>Flavobacteriia</taxon>
        <taxon>Flavobacteriales</taxon>
        <taxon>Flavobacteriaceae</taxon>
        <taxon>Subsaximicrobium</taxon>
    </lineage>
</organism>
<dbReference type="RefSeq" id="WP_147085812.1">
    <property type="nucleotide sequence ID" value="NZ_VORM01000005.1"/>
</dbReference>
<accession>A0A5C6ZL17</accession>
<name>A0A5C6ZL17_9FLAO</name>
<protein>
    <submittedName>
        <fullName evidence="1">Uncharacterized protein</fullName>
    </submittedName>
</protein>